<dbReference type="EMBL" id="LBSX01000007">
    <property type="protein sequence ID" value="KKQ27666.1"/>
    <property type="molecule type" value="Genomic_DNA"/>
</dbReference>
<organism evidence="1 2">
    <name type="scientific">Candidatus Magasanikbacteria bacterium GW2011_GWC2_37_14</name>
    <dbReference type="NCBI Taxonomy" id="1619046"/>
    <lineage>
        <taxon>Bacteria</taxon>
        <taxon>Candidatus Magasanikiibacteriota</taxon>
    </lineage>
</organism>
<proteinExistence type="predicted"/>
<protein>
    <submittedName>
        <fullName evidence="1">Uncharacterized protein</fullName>
    </submittedName>
</protein>
<sequence>MKIFNFKFIIFKSGKRGMVALLTVIIVSAAALVMAFSASMLGLGDMDMGYTAQKGQESMSMVNGCAEEALRQLQFNANWGGGTLNLMDGSCMIGVLVNGNNRTLTVSGTINNFTKKLQVLATLNSNEVLVTSWQEIEN</sequence>
<evidence type="ECO:0000313" key="2">
    <source>
        <dbReference type="Proteomes" id="UP000034849"/>
    </source>
</evidence>
<gene>
    <name evidence="1" type="ORF">US42_C0007G0057</name>
</gene>
<dbReference type="STRING" id="1619046.US42_C0007G0057"/>
<dbReference type="Proteomes" id="UP000034849">
    <property type="component" value="Unassembled WGS sequence"/>
</dbReference>
<comment type="caution">
    <text evidence="1">The sequence shown here is derived from an EMBL/GenBank/DDBJ whole genome shotgun (WGS) entry which is preliminary data.</text>
</comment>
<accession>A0A0G0JHV4</accession>
<evidence type="ECO:0000313" key="1">
    <source>
        <dbReference type="EMBL" id="KKQ27666.1"/>
    </source>
</evidence>
<dbReference type="AlphaFoldDB" id="A0A0G0JHV4"/>
<reference evidence="1 2" key="1">
    <citation type="journal article" date="2015" name="Nature">
        <title>rRNA introns, odd ribosomes, and small enigmatic genomes across a large radiation of phyla.</title>
        <authorList>
            <person name="Brown C.T."/>
            <person name="Hug L.A."/>
            <person name="Thomas B.C."/>
            <person name="Sharon I."/>
            <person name="Castelle C.J."/>
            <person name="Singh A."/>
            <person name="Wilkins M.J."/>
            <person name="Williams K.H."/>
            <person name="Banfield J.F."/>
        </authorList>
    </citation>
    <scope>NUCLEOTIDE SEQUENCE [LARGE SCALE GENOMIC DNA]</scope>
</reference>
<name>A0A0G0JHV4_9BACT</name>